<protein>
    <recommendedName>
        <fullName evidence="3">HTH araC/xylS-type domain-containing protein</fullName>
    </recommendedName>
</protein>
<dbReference type="AlphaFoldDB" id="A0A1T4SUA0"/>
<dbReference type="GO" id="GO:0043565">
    <property type="term" value="F:sequence-specific DNA binding"/>
    <property type="evidence" value="ECO:0007669"/>
    <property type="project" value="InterPro"/>
</dbReference>
<organism evidence="4 5">
    <name type="scientific">Chitinophaga eiseniae</name>
    <dbReference type="NCBI Taxonomy" id="634771"/>
    <lineage>
        <taxon>Bacteria</taxon>
        <taxon>Pseudomonadati</taxon>
        <taxon>Bacteroidota</taxon>
        <taxon>Chitinophagia</taxon>
        <taxon>Chitinophagales</taxon>
        <taxon>Chitinophagaceae</taxon>
        <taxon>Chitinophaga</taxon>
    </lineage>
</organism>
<reference evidence="5" key="1">
    <citation type="submission" date="2017-02" db="EMBL/GenBank/DDBJ databases">
        <authorList>
            <person name="Varghese N."/>
            <person name="Submissions S."/>
        </authorList>
    </citation>
    <scope>NUCLEOTIDE SEQUENCE [LARGE SCALE GENOMIC DNA]</scope>
    <source>
        <strain evidence="5">DSM 22224</strain>
    </source>
</reference>
<evidence type="ECO:0000259" key="3">
    <source>
        <dbReference type="PROSITE" id="PS01124"/>
    </source>
</evidence>
<dbReference type="STRING" id="634771.SAMN04488128_103484"/>
<accession>A0A1T4SUA0</accession>
<dbReference type="OrthoDB" id="637213at2"/>
<dbReference type="EMBL" id="FUWZ01000003">
    <property type="protein sequence ID" value="SKA31481.1"/>
    <property type="molecule type" value="Genomic_DNA"/>
</dbReference>
<proteinExistence type="predicted"/>
<keyword evidence="2" id="KW-0804">Transcription</keyword>
<evidence type="ECO:0000256" key="1">
    <source>
        <dbReference type="ARBA" id="ARBA00023015"/>
    </source>
</evidence>
<gene>
    <name evidence="4" type="ORF">SAMN04488128_103484</name>
</gene>
<evidence type="ECO:0000256" key="2">
    <source>
        <dbReference type="ARBA" id="ARBA00023163"/>
    </source>
</evidence>
<dbReference type="PROSITE" id="PS01124">
    <property type="entry name" value="HTH_ARAC_FAMILY_2"/>
    <property type="match status" value="1"/>
</dbReference>
<sequence length="335" mass="38551">MDDQNTIKPIPERKILLIERDDQYFTPLELIPDDFNDTVIPFARQYFKQDNDCDMFCQNIKVRDFSIWHHEVLAKKNILLTPYSPRHILALHFNQADAVVANIHGRGDFNMVGRQICLFNLPEQMHTVPVIPGIQISSFHINIIPGCMGALVREFPELKGLLSKKITDQSEPLNQRDCTTNIAIQLLLDVIKECRLIEDQAECILRRCCVAIFSNYLCQDATPDGIQRPVDDDTLIKVFGYLKDNVHLESPLMHTAFLFNLPSVVLAGAFENMFYIPLEDFAFQQKMLKAYERLVYENISLSDIAHSIGLPDENVFTIAFINYFHCDPVYIRNAQ</sequence>
<name>A0A1T4SUA0_9BACT</name>
<dbReference type="SUPFAM" id="SSF46689">
    <property type="entry name" value="Homeodomain-like"/>
    <property type="match status" value="1"/>
</dbReference>
<dbReference type="GO" id="GO:0003700">
    <property type="term" value="F:DNA-binding transcription factor activity"/>
    <property type="evidence" value="ECO:0007669"/>
    <property type="project" value="InterPro"/>
</dbReference>
<dbReference type="InterPro" id="IPR009057">
    <property type="entry name" value="Homeodomain-like_sf"/>
</dbReference>
<dbReference type="Gene3D" id="1.10.10.60">
    <property type="entry name" value="Homeodomain-like"/>
    <property type="match status" value="1"/>
</dbReference>
<dbReference type="Proteomes" id="UP000190367">
    <property type="component" value="Unassembled WGS sequence"/>
</dbReference>
<keyword evidence="5" id="KW-1185">Reference proteome</keyword>
<feature type="domain" description="HTH araC/xylS-type" evidence="3">
    <location>
        <begin position="236"/>
        <end position="334"/>
    </location>
</feature>
<dbReference type="InterPro" id="IPR018060">
    <property type="entry name" value="HTH_AraC"/>
</dbReference>
<evidence type="ECO:0000313" key="5">
    <source>
        <dbReference type="Proteomes" id="UP000190367"/>
    </source>
</evidence>
<keyword evidence="1" id="KW-0805">Transcription regulation</keyword>
<evidence type="ECO:0000313" key="4">
    <source>
        <dbReference type="EMBL" id="SKA31481.1"/>
    </source>
</evidence>
<dbReference type="RefSeq" id="WP_078670831.1">
    <property type="nucleotide sequence ID" value="NZ_FUWZ01000003.1"/>
</dbReference>